<evidence type="ECO:0000313" key="2">
    <source>
        <dbReference type="Proteomes" id="UP000253034"/>
    </source>
</evidence>
<comment type="caution">
    <text evidence="1">The sequence shown here is derived from an EMBL/GenBank/DDBJ whole genome shotgun (WGS) entry which is preliminary data.</text>
</comment>
<keyword evidence="2" id="KW-1185">Reference proteome</keyword>
<dbReference type="RefSeq" id="WP_114297385.1">
    <property type="nucleotide sequence ID" value="NZ_QPJT01000008.1"/>
</dbReference>
<proteinExistence type="predicted"/>
<dbReference type="AlphaFoldDB" id="A0A369BBW0"/>
<accession>A0A369BBW0</accession>
<dbReference type="EMBL" id="QPJT01000008">
    <property type="protein sequence ID" value="RCX17144.1"/>
    <property type="molecule type" value="Genomic_DNA"/>
</dbReference>
<dbReference type="Proteomes" id="UP000253034">
    <property type="component" value="Unassembled WGS sequence"/>
</dbReference>
<protein>
    <recommendedName>
        <fullName evidence="3">Lipoprotein</fullName>
    </recommendedName>
</protein>
<sequence>MKRHIVIAFIAVALVVLGGCGEKSTYTKEFEYLPSYPGMESANTTQVYQQTFSNAVYTIKNAAHKDIFKKYKSILEKDGWKIKDSDNPISINAEKGKHMAVIIPMQVKNDVTIFILSK</sequence>
<name>A0A369BBW0_9FIRM</name>
<dbReference type="OrthoDB" id="1798932at2"/>
<organism evidence="1 2">
    <name type="scientific">Anaerobacterium chartisolvens</name>
    <dbReference type="NCBI Taxonomy" id="1297424"/>
    <lineage>
        <taxon>Bacteria</taxon>
        <taxon>Bacillati</taxon>
        <taxon>Bacillota</taxon>
        <taxon>Clostridia</taxon>
        <taxon>Eubacteriales</taxon>
        <taxon>Oscillospiraceae</taxon>
        <taxon>Anaerobacterium</taxon>
    </lineage>
</organism>
<dbReference type="PROSITE" id="PS51257">
    <property type="entry name" value="PROKAR_LIPOPROTEIN"/>
    <property type="match status" value="1"/>
</dbReference>
<evidence type="ECO:0008006" key="3">
    <source>
        <dbReference type="Google" id="ProtNLM"/>
    </source>
</evidence>
<gene>
    <name evidence="1" type="ORF">DFR58_10837</name>
</gene>
<evidence type="ECO:0000313" key="1">
    <source>
        <dbReference type="EMBL" id="RCX17144.1"/>
    </source>
</evidence>
<reference evidence="1 2" key="1">
    <citation type="submission" date="2018-07" db="EMBL/GenBank/DDBJ databases">
        <title>Genomic Encyclopedia of Type Strains, Phase IV (KMG-IV): sequencing the most valuable type-strain genomes for metagenomic binning, comparative biology and taxonomic classification.</title>
        <authorList>
            <person name="Goeker M."/>
        </authorList>
    </citation>
    <scope>NUCLEOTIDE SEQUENCE [LARGE SCALE GENOMIC DNA]</scope>
    <source>
        <strain evidence="1 2">DSM 27016</strain>
    </source>
</reference>